<dbReference type="Proteomes" id="UP000321922">
    <property type="component" value="Unassembled WGS sequence"/>
</dbReference>
<sequence>MNSGKLNEQIKYLVDDQKEVSMVEKLKAAYITAREQLELTEVELNRSKVVVIDENGHMTKVTILLEH</sequence>
<evidence type="ECO:0000313" key="1">
    <source>
        <dbReference type="EMBL" id="GEM76199.1"/>
    </source>
</evidence>
<reference evidence="1 2" key="1">
    <citation type="submission" date="2019-07" db="EMBL/GenBank/DDBJ databases">
        <title>Whole genome shotgun sequence of Vibrio sagamiensis NBRC 104589.</title>
        <authorList>
            <person name="Hosoyama A."/>
            <person name="Uohara A."/>
            <person name="Ohji S."/>
            <person name="Ichikawa N."/>
        </authorList>
    </citation>
    <scope>NUCLEOTIDE SEQUENCE [LARGE SCALE GENOMIC DNA]</scope>
    <source>
        <strain evidence="1 2">NBRC 104589</strain>
    </source>
</reference>
<comment type="caution">
    <text evidence="1">The sequence shown here is derived from an EMBL/GenBank/DDBJ whole genome shotgun (WGS) entry which is preliminary data.</text>
</comment>
<accession>A0A511QFW9</accession>
<protein>
    <submittedName>
        <fullName evidence="1">Uncharacterized protein</fullName>
    </submittedName>
</protein>
<dbReference type="EMBL" id="BJXJ01000021">
    <property type="protein sequence ID" value="GEM76199.1"/>
    <property type="molecule type" value="Genomic_DNA"/>
</dbReference>
<keyword evidence="2" id="KW-1185">Reference proteome</keyword>
<gene>
    <name evidence="1" type="ORF">VSA01S_23110</name>
</gene>
<proteinExistence type="predicted"/>
<organism evidence="1 2">
    <name type="scientific">Vibrio sagamiensis NBRC 104589</name>
    <dbReference type="NCBI Taxonomy" id="1219064"/>
    <lineage>
        <taxon>Bacteria</taxon>
        <taxon>Pseudomonadati</taxon>
        <taxon>Pseudomonadota</taxon>
        <taxon>Gammaproteobacteria</taxon>
        <taxon>Vibrionales</taxon>
        <taxon>Vibrionaceae</taxon>
        <taxon>Vibrio</taxon>
    </lineage>
</organism>
<name>A0A511QFW9_9VIBR</name>
<dbReference type="RefSeq" id="WP_039982354.1">
    <property type="nucleotide sequence ID" value="NZ_BAOJ01000100.1"/>
</dbReference>
<dbReference type="AlphaFoldDB" id="A0A511QFW9"/>
<evidence type="ECO:0000313" key="2">
    <source>
        <dbReference type="Proteomes" id="UP000321922"/>
    </source>
</evidence>